<evidence type="ECO:0000313" key="3">
    <source>
        <dbReference type="Proteomes" id="UP000004713"/>
    </source>
</evidence>
<accession>B0NN27</accession>
<gene>
    <name evidence="2" type="ORF">BACSTE_00822</name>
</gene>
<organism evidence="2 3">
    <name type="scientific">Bacteroides stercoris ATCC 43183</name>
    <dbReference type="NCBI Taxonomy" id="449673"/>
    <lineage>
        <taxon>Bacteria</taxon>
        <taxon>Pseudomonadati</taxon>
        <taxon>Bacteroidota</taxon>
        <taxon>Bacteroidia</taxon>
        <taxon>Bacteroidales</taxon>
        <taxon>Bacteroidaceae</taxon>
        <taxon>Bacteroides</taxon>
    </lineage>
</organism>
<evidence type="ECO:0000313" key="2">
    <source>
        <dbReference type="EMBL" id="EDS16152.1"/>
    </source>
</evidence>
<dbReference type="AlphaFoldDB" id="B0NN27"/>
<dbReference type="HOGENOM" id="CLU_2987184_0_0_10"/>
<dbReference type="EMBL" id="ABFZ02000017">
    <property type="protein sequence ID" value="EDS16152.1"/>
    <property type="molecule type" value="Genomic_DNA"/>
</dbReference>
<proteinExistence type="predicted"/>
<reference evidence="2 3" key="2">
    <citation type="submission" date="2007-11" db="EMBL/GenBank/DDBJ databases">
        <authorList>
            <person name="Fulton L."/>
            <person name="Clifton S."/>
            <person name="Fulton B."/>
            <person name="Xu J."/>
            <person name="Minx P."/>
            <person name="Pepin K.H."/>
            <person name="Johnson M."/>
            <person name="Thiruvilangam P."/>
            <person name="Bhonagiri V."/>
            <person name="Nash W.E."/>
            <person name="Mardis E.R."/>
            <person name="Wilson R.K."/>
        </authorList>
    </citation>
    <scope>NUCLEOTIDE SEQUENCE [LARGE SCALE GENOMIC DNA]</scope>
    <source>
        <strain evidence="2 3">ATCC 43183</strain>
    </source>
</reference>
<protein>
    <submittedName>
        <fullName evidence="2">Uncharacterized protein</fullName>
    </submittedName>
</protein>
<comment type="caution">
    <text evidence="2">The sequence shown here is derived from an EMBL/GenBank/DDBJ whole genome shotgun (WGS) entry which is preliminary data.</text>
</comment>
<feature type="compositionally biased region" description="Basic and acidic residues" evidence="1">
    <location>
        <begin position="40"/>
        <end position="57"/>
    </location>
</feature>
<sequence length="57" mass="6590">MFKNCSAFFCEFFGGGCFLFLFATHSLCSHKTPPKNSQKKWKEILGKRKIEQPKTES</sequence>
<evidence type="ECO:0000256" key="1">
    <source>
        <dbReference type="SAM" id="MobiDB-lite"/>
    </source>
</evidence>
<reference evidence="2 3" key="1">
    <citation type="submission" date="2007-11" db="EMBL/GenBank/DDBJ databases">
        <title>Draft genome sequence of Bacteroides stercoris(ATCC 43183).</title>
        <authorList>
            <person name="Sudarsanam P."/>
            <person name="Ley R."/>
            <person name="Guruge J."/>
            <person name="Turnbaugh P.J."/>
            <person name="Mahowald M."/>
            <person name="Liep D."/>
            <person name="Gordon J."/>
        </authorList>
    </citation>
    <scope>NUCLEOTIDE SEQUENCE [LARGE SCALE GENOMIC DNA]</scope>
    <source>
        <strain evidence="2 3">ATCC 43183</strain>
    </source>
</reference>
<name>B0NN27_BACSE</name>
<dbReference type="Proteomes" id="UP000004713">
    <property type="component" value="Unassembled WGS sequence"/>
</dbReference>
<feature type="region of interest" description="Disordered" evidence="1">
    <location>
        <begin position="30"/>
        <end position="57"/>
    </location>
</feature>